<evidence type="ECO:0000313" key="2">
    <source>
        <dbReference type="Proteomes" id="UP000078295"/>
    </source>
</evidence>
<comment type="caution">
    <text evidence="1">The sequence shown here is derived from an EMBL/GenBank/DDBJ whole genome shotgun (WGS) entry which is preliminary data.</text>
</comment>
<sequence>MDLRKFDKQRLEKIIDFLLSLDEKQQNKILIIQGDNDDYDK</sequence>
<dbReference type="EMBL" id="LXHQ01000030">
    <property type="protein sequence ID" value="OAV25319.1"/>
    <property type="molecule type" value="Genomic_DNA"/>
</dbReference>
<accession>A0AB36DNW7</accession>
<dbReference type="AlphaFoldDB" id="A0AB36DNW7"/>
<proteinExistence type="predicted"/>
<gene>
    <name evidence="1" type="ORF">AO370_1069</name>
</gene>
<dbReference type="Proteomes" id="UP000078295">
    <property type="component" value="Unassembled WGS sequence"/>
</dbReference>
<evidence type="ECO:0000313" key="1">
    <source>
        <dbReference type="EMBL" id="OAV25319.1"/>
    </source>
</evidence>
<protein>
    <submittedName>
        <fullName evidence="1">Uncharacterized protein</fullName>
    </submittedName>
</protein>
<name>A0AB36DNW7_MORCA</name>
<organism evidence="1 2">
    <name type="scientific">Moraxella catarrhalis</name>
    <name type="common">Branhamella catarrhalis</name>
    <dbReference type="NCBI Taxonomy" id="480"/>
    <lineage>
        <taxon>Bacteria</taxon>
        <taxon>Pseudomonadati</taxon>
        <taxon>Pseudomonadota</taxon>
        <taxon>Gammaproteobacteria</taxon>
        <taxon>Moraxellales</taxon>
        <taxon>Moraxellaceae</taxon>
        <taxon>Moraxella</taxon>
    </lineage>
</organism>
<reference evidence="1 2" key="1">
    <citation type="journal article" date="2016" name="Genome Biol. Evol.">
        <title>Comparative Genomic Analyses of the Moraxella catarrhalis Serosensitive and Seroresistant Lineages Demonstrate Their Independent Evolution.</title>
        <authorList>
            <person name="Earl J.P."/>
            <person name="de Vries S.P."/>
            <person name="Ahmed A."/>
            <person name="Powell E."/>
            <person name="Schultz M.P."/>
            <person name="Hermans P.W."/>
            <person name="Hill D.J."/>
            <person name="Zhou Z."/>
            <person name="Constantinidou C.I."/>
            <person name="Hu F.Z."/>
            <person name="Bootsma H.J."/>
            <person name="Ehrlich G.D."/>
        </authorList>
    </citation>
    <scope>NUCLEOTIDE SEQUENCE [LARGE SCALE GENOMIC DNA]</scope>
    <source>
        <strain evidence="1 2">F23</strain>
    </source>
</reference>